<comment type="caution">
    <text evidence="2">The sequence shown here is derived from an EMBL/GenBank/DDBJ whole genome shotgun (WGS) entry which is preliminary data.</text>
</comment>
<dbReference type="EMBL" id="QOUX01000001">
    <property type="protein sequence ID" value="RXJ04447.1"/>
    <property type="molecule type" value="Genomic_DNA"/>
</dbReference>
<reference evidence="2 3" key="1">
    <citation type="journal article" date="2019" name="Int. J. Syst. Evol. Microbiol.">
        <title>Anaerobacillus alkaliphilus sp. nov., a novel alkaliphilic and moderately halophilic bacterium.</title>
        <authorList>
            <person name="Borsodi A.K."/>
            <person name="Aszalos J.M."/>
            <person name="Bihari P."/>
            <person name="Nagy I."/>
            <person name="Schumann P."/>
            <person name="Sproer C."/>
            <person name="Kovacs A.L."/>
            <person name="Boka K."/>
            <person name="Dobosy P."/>
            <person name="Ovari M."/>
            <person name="Szili-Kovacs T."/>
            <person name="Toth E."/>
        </authorList>
    </citation>
    <scope>NUCLEOTIDE SEQUENCE [LARGE SCALE GENOMIC DNA]</scope>
    <source>
        <strain evidence="2 3">B16-10</strain>
    </source>
</reference>
<dbReference type="Proteomes" id="UP000290649">
    <property type="component" value="Unassembled WGS sequence"/>
</dbReference>
<dbReference type="RefSeq" id="WP_129076789.1">
    <property type="nucleotide sequence ID" value="NZ_QOUX01000001.1"/>
</dbReference>
<keyword evidence="1" id="KW-0812">Transmembrane</keyword>
<dbReference type="AlphaFoldDB" id="A0A4Q0VXI0"/>
<feature type="transmembrane region" description="Helical" evidence="1">
    <location>
        <begin position="6"/>
        <end position="26"/>
    </location>
</feature>
<keyword evidence="1" id="KW-1133">Transmembrane helix</keyword>
<proteinExistence type="predicted"/>
<name>A0A4Q0VXI0_9BACI</name>
<evidence type="ECO:0000313" key="3">
    <source>
        <dbReference type="Proteomes" id="UP000290649"/>
    </source>
</evidence>
<dbReference type="OrthoDB" id="2880824at2"/>
<gene>
    <name evidence="2" type="ORF">DS745_03415</name>
</gene>
<keyword evidence="3" id="KW-1185">Reference proteome</keyword>
<evidence type="ECO:0000313" key="2">
    <source>
        <dbReference type="EMBL" id="RXJ04447.1"/>
    </source>
</evidence>
<keyword evidence="1" id="KW-0472">Membrane</keyword>
<accession>A0A4Q0VXI0</accession>
<protein>
    <submittedName>
        <fullName evidence="2">Uncharacterized protein</fullName>
    </submittedName>
</protein>
<evidence type="ECO:0000256" key="1">
    <source>
        <dbReference type="SAM" id="Phobius"/>
    </source>
</evidence>
<sequence>MKLIGNKWFLVVVISFFALIISYYLFFENSQMTKSIGMGGMIVEEKHHYIEPGQYFEMWIIGYNAHEKKENRERYKIFIKESMVYNLIEEGEEYMVSFKSFREDEEFGYVYKLEQISNQEEYQLRGKGRIK</sequence>
<organism evidence="2 3">
    <name type="scientific">Anaerobacillus alkaliphilus</name>
    <dbReference type="NCBI Taxonomy" id="1548597"/>
    <lineage>
        <taxon>Bacteria</taxon>
        <taxon>Bacillati</taxon>
        <taxon>Bacillota</taxon>
        <taxon>Bacilli</taxon>
        <taxon>Bacillales</taxon>
        <taxon>Bacillaceae</taxon>
        <taxon>Anaerobacillus</taxon>
    </lineage>
</organism>